<evidence type="ECO:0000313" key="2">
    <source>
        <dbReference type="Proteomes" id="UP000230384"/>
    </source>
</evidence>
<evidence type="ECO:0000313" key="1">
    <source>
        <dbReference type="EMBL" id="PJC75895.1"/>
    </source>
</evidence>
<dbReference type="Proteomes" id="UP000230384">
    <property type="component" value="Unassembled WGS sequence"/>
</dbReference>
<protein>
    <recommendedName>
        <fullName evidence="3">Nucleotidyltransferase</fullName>
    </recommendedName>
</protein>
<name>A0A2M8GFB7_9BACT</name>
<sequence>MKLVDYDENWLNMLADRNLVVHLYEEEMADEIYGRLAGYLSLFEKLYLKLKSE</sequence>
<dbReference type="Pfam" id="PF08780">
    <property type="entry name" value="NTase_sub_bind"/>
    <property type="match status" value="1"/>
</dbReference>
<organism evidence="1 2">
    <name type="scientific">Candidatus Shapirobacteria bacterium CG_4_8_14_3_um_filter_39_11</name>
    <dbReference type="NCBI Taxonomy" id="1974875"/>
    <lineage>
        <taxon>Bacteria</taxon>
        <taxon>Candidatus Shapironibacteriota</taxon>
    </lineage>
</organism>
<dbReference type="AlphaFoldDB" id="A0A2M8GFB7"/>
<gene>
    <name evidence="1" type="ORF">CO010_04200</name>
</gene>
<accession>A0A2M8GFB7</accession>
<dbReference type="Gene3D" id="1.20.120.330">
    <property type="entry name" value="Nucleotidyltransferases domain 2"/>
    <property type="match status" value="1"/>
</dbReference>
<dbReference type="InterPro" id="IPR010235">
    <property type="entry name" value="HepT"/>
</dbReference>
<comment type="caution">
    <text evidence="1">The sequence shown here is derived from an EMBL/GenBank/DDBJ whole genome shotgun (WGS) entry which is preliminary data.</text>
</comment>
<evidence type="ECO:0008006" key="3">
    <source>
        <dbReference type="Google" id="ProtNLM"/>
    </source>
</evidence>
<dbReference type="SUPFAM" id="SSF81593">
    <property type="entry name" value="Nucleotidyltransferase substrate binding subunit/domain"/>
    <property type="match status" value="1"/>
</dbReference>
<reference evidence="2" key="1">
    <citation type="submission" date="2017-09" db="EMBL/GenBank/DDBJ databases">
        <title>Depth-based differentiation of microbial function through sediment-hosted aquifers and enrichment of novel symbionts in the deep terrestrial subsurface.</title>
        <authorList>
            <person name="Probst A.J."/>
            <person name="Ladd B."/>
            <person name="Jarett J.K."/>
            <person name="Geller-Mcgrath D.E."/>
            <person name="Sieber C.M.K."/>
            <person name="Emerson J.B."/>
            <person name="Anantharaman K."/>
            <person name="Thomas B.C."/>
            <person name="Malmstrom R."/>
            <person name="Stieglmeier M."/>
            <person name="Klingl A."/>
            <person name="Woyke T."/>
            <person name="Ryan C.M."/>
            <person name="Banfield J.F."/>
        </authorList>
    </citation>
    <scope>NUCLEOTIDE SEQUENCE [LARGE SCALE GENOMIC DNA]</scope>
</reference>
<proteinExistence type="predicted"/>
<dbReference type="EMBL" id="PFQN01000059">
    <property type="protein sequence ID" value="PJC75895.1"/>
    <property type="molecule type" value="Genomic_DNA"/>
</dbReference>